<sequence length="112" mass="12836">MNKARIVKSENSEYPYNVQILTSVDGKNWNYCGNGKFCKTLDEAEQLVIKFNGGITREEFENNTSWKMSYEEFVKCDCTICDNKECIHRQAFRRVPRIDGGLGLCPNLKGGK</sequence>
<dbReference type="RefSeq" id="WP_117452067.1">
    <property type="nucleotide sequence ID" value="NZ_CP060636.1"/>
</dbReference>
<accession>A0A7G9GLU6</accession>
<protein>
    <submittedName>
        <fullName evidence="1">Uncharacterized protein</fullName>
    </submittedName>
</protein>
<dbReference type="KEGG" id="ehn:H9Q80_16245"/>
<keyword evidence="2" id="KW-1185">Reference proteome</keyword>
<evidence type="ECO:0000313" key="2">
    <source>
        <dbReference type="Proteomes" id="UP000515856"/>
    </source>
</evidence>
<organism evidence="1 2">
    <name type="scientific">[Eubacterium] hominis</name>
    <dbReference type="NCBI Taxonomy" id="2764325"/>
    <lineage>
        <taxon>Bacteria</taxon>
        <taxon>Bacillati</taxon>
        <taxon>Bacillota</taxon>
        <taxon>Erysipelotrichia</taxon>
        <taxon>Erysipelotrichales</taxon>
        <taxon>Erysipelotrichaceae</taxon>
        <taxon>Amedibacillus</taxon>
    </lineage>
</organism>
<dbReference type="Proteomes" id="UP000515856">
    <property type="component" value="Chromosome"/>
</dbReference>
<gene>
    <name evidence="1" type="ORF">H9Q80_16245</name>
</gene>
<name>A0A7G9GLU6_9FIRM</name>
<dbReference type="EMBL" id="CP060636">
    <property type="protein sequence ID" value="QNM11778.1"/>
    <property type="molecule type" value="Genomic_DNA"/>
</dbReference>
<reference evidence="1 2" key="1">
    <citation type="submission" date="2020-08" db="EMBL/GenBank/DDBJ databases">
        <authorList>
            <person name="Liu C."/>
            <person name="Sun Q."/>
        </authorList>
    </citation>
    <scope>NUCLEOTIDE SEQUENCE [LARGE SCALE GENOMIC DNA]</scope>
    <source>
        <strain evidence="1 2">NSJ-61</strain>
    </source>
</reference>
<evidence type="ECO:0000313" key="1">
    <source>
        <dbReference type="EMBL" id="QNM11778.1"/>
    </source>
</evidence>
<proteinExistence type="predicted"/>
<dbReference type="AlphaFoldDB" id="A0A7G9GLU6"/>